<reference evidence="4" key="1">
    <citation type="submission" date="2017-02" db="UniProtKB">
        <authorList>
            <consortium name="WormBaseParasite"/>
        </authorList>
    </citation>
    <scope>IDENTIFICATION</scope>
</reference>
<proteinExistence type="predicted"/>
<gene>
    <name evidence="2" type="ORF">EVEC_LOCUS1954</name>
</gene>
<feature type="compositionally biased region" description="Acidic residues" evidence="1">
    <location>
        <begin position="43"/>
        <end position="64"/>
    </location>
</feature>
<organism evidence="4">
    <name type="scientific">Enterobius vermicularis</name>
    <name type="common">Human pinworm</name>
    <dbReference type="NCBI Taxonomy" id="51028"/>
    <lineage>
        <taxon>Eukaryota</taxon>
        <taxon>Metazoa</taxon>
        <taxon>Ecdysozoa</taxon>
        <taxon>Nematoda</taxon>
        <taxon>Chromadorea</taxon>
        <taxon>Rhabditida</taxon>
        <taxon>Spirurina</taxon>
        <taxon>Oxyuridomorpha</taxon>
        <taxon>Oxyuroidea</taxon>
        <taxon>Oxyuridae</taxon>
        <taxon>Enterobius</taxon>
    </lineage>
</organism>
<evidence type="ECO:0000313" key="3">
    <source>
        <dbReference type="Proteomes" id="UP000274131"/>
    </source>
</evidence>
<sequence>MWLEMIVMARQVIGTWRQLDDDDGDGSDEDDGSVAVTTTTVLFDDDDGDDEEDDDDNDDGDTGDEANNNKTTKVTTRIVCLRAQRLSAVKRRPKKSLCVVETVTIITYRWWQSVSNKQLAISRCPL</sequence>
<feature type="compositionally biased region" description="Acidic residues" evidence="1">
    <location>
        <begin position="20"/>
        <end position="32"/>
    </location>
</feature>
<dbReference type="WBParaSite" id="EVEC_0000224601-mRNA-1">
    <property type="protein sequence ID" value="EVEC_0000224601-mRNA-1"/>
    <property type="gene ID" value="EVEC_0000224601"/>
</dbReference>
<keyword evidence="3" id="KW-1185">Reference proteome</keyword>
<evidence type="ECO:0000313" key="4">
    <source>
        <dbReference type="WBParaSite" id="EVEC_0000224601-mRNA-1"/>
    </source>
</evidence>
<feature type="region of interest" description="Disordered" evidence="1">
    <location>
        <begin position="18"/>
        <end position="70"/>
    </location>
</feature>
<protein>
    <submittedName>
        <fullName evidence="2 4">Uncharacterized protein</fullName>
    </submittedName>
</protein>
<name>A0A0N4UXI5_ENTVE</name>
<dbReference type="AlphaFoldDB" id="A0A0N4UXI5"/>
<evidence type="ECO:0000313" key="2">
    <source>
        <dbReference type="EMBL" id="VDD86811.1"/>
    </source>
</evidence>
<dbReference type="EMBL" id="UXUI01007293">
    <property type="protein sequence ID" value="VDD86811.1"/>
    <property type="molecule type" value="Genomic_DNA"/>
</dbReference>
<dbReference type="Proteomes" id="UP000274131">
    <property type="component" value="Unassembled WGS sequence"/>
</dbReference>
<evidence type="ECO:0000256" key="1">
    <source>
        <dbReference type="SAM" id="MobiDB-lite"/>
    </source>
</evidence>
<accession>A0A0N4UXI5</accession>
<reference evidence="2 3" key="2">
    <citation type="submission" date="2018-10" db="EMBL/GenBank/DDBJ databases">
        <authorList>
            <consortium name="Pathogen Informatics"/>
        </authorList>
    </citation>
    <scope>NUCLEOTIDE SEQUENCE [LARGE SCALE GENOMIC DNA]</scope>
</reference>